<dbReference type="AlphaFoldDB" id="A0A8S8XBR6"/>
<comment type="caution">
    <text evidence="1">The sequence shown here is derived from an EMBL/GenBank/DDBJ whole genome shotgun (WGS) entry which is preliminary data.</text>
</comment>
<dbReference type="Proteomes" id="UP000681075">
    <property type="component" value="Unassembled WGS sequence"/>
</dbReference>
<evidence type="ECO:0000313" key="1">
    <source>
        <dbReference type="EMBL" id="GIL39069.1"/>
    </source>
</evidence>
<dbReference type="RefSeq" id="WP_420242168.1">
    <property type="nucleotide sequence ID" value="NZ_BOPV01000001.1"/>
</dbReference>
<organism evidence="1 2">
    <name type="scientific">Roseiterribacter gracilis</name>
    <dbReference type="NCBI Taxonomy" id="2812848"/>
    <lineage>
        <taxon>Bacteria</taxon>
        <taxon>Pseudomonadati</taxon>
        <taxon>Pseudomonadota</taxon>
        <taxon>Alphaproteobacteria</taxon>
        <taxon>Rhodospirillales</taxon>
        <taxon>Roseiterribacteraceae</taxon>
        <taxon>Roseiterribacter</taxon>
    </lineage>
</organism>
<evidence type="ECO:0000313" key="2">
    <source>
        <dbReference type="Proteomes" id="UP000681075"/>
    </source>
</evidence>
<keyword evidence="2" id="KW-1185">Reference proteome</keyword>
<sequence>MGARNTRTAAVEPREDRYLDDEPASVGLTIQDRPFWLAAFVLLGKCGGEAQTCALQQVRLALAEDRLERAEEWDRVLQAIRQVDELRQLPN</sequence>
<accession>A0A8S8XBR6</accession>
<protein>
    <submittedName>
        <fullName evidence="1">Uncharacterized protein</fullName>
    </submittedName>
</protein>
<proteinExistence type="predicted"/>
<name>A0A8S8XBR6_9PROT</name>
<gene>
    <name evidence="1" type="ORF">TMPK1_13060</name>
</gene>
<dbReference type="EMBL" id="BOPV01000001">
    <property type="protein sequence ID" value="GIL39069.1"/>
    <property type="molecule type" value="Genomic_DNA"/>
</dbReference>
<reference evidence="1" key="1">
    <citation type="submission" date="2021-02" db="EMBL/GenBank/DDBJ databases">
        <title>Genome sequence of Rhodospirillales sp. strain TMPK1 isolated from soil.</title>
        <authorList>
            <person name="Nakai R."/>
            <person name="Kusada H."/>
            <person name="Tamaki H."/>
        </authorList>
    </citation>
    <scope>NUCLEOTIDE SEQUENCE</scope>
    <source>
        <strain evidence="1">TMPK1</strain>
    </source>
</reference>